<organism evidence="4 5">
    <name type="scientific">Thermoclostridium stercorarium subsp. thermolacticum DSM 2910</name>
    <dbReference type="NCBI Taxonomy" id="1121336"/>
    <lineage>
        <taxon>Bacteria</taxon>
        <taxon>Bacillati</taxon>
        <taxon>Bacillota</taxon>
        <taxon>Clostridia</taxon>
        <taxon>Eubacteriales</taxon>
        <taxon>Oscillospiraceae</taxon>
        <taxon>Thermoclostridium</taxon>
    </lineage>
</organism>
<evidence type="ECO:0000256" key="1">
    <source>
        <dbReference type="SAM" id="MobiDB-lite"/>
    </source>
</evidence>
<protein>
    <submittedName>
        <fullName evidence="4">Uncharacterized protein</fullName>
    </submittedName>
</protein>
<dbReference type="AlphaFoldDB" id="A0A1B1YD13"/>
<accession>A0A1B1YD13</accession>
<feature type="region of interest" description="Disordered" evidence="1">
    <location>
        <begin position="176"/>
        <end position="228"/>
    </location>
</feature>
<sequence length="301" mass="32380">MSNKKNLVAKAVLITAFSLAALCTFCIIQVNAIEVVGTDTGLRVELSGNPVPTGNLTPGDTKTSMMTISIEPESGASSLRVWIRSEIVESIPGKDVNGIIGNLDDRLILTVTHEDGRVLHNGPISKFNENILVGDIRKGEPVDLTFTVHLPGETTGNEYQGASLKVRWILTAQYDRRPSDTPTVPPISPTIEPPSQSVTPVPSQPPPDEAGEQNQPDISQETPETVEIEDEEIPASFGEPDGYDNDEPGNDANETEIIIIEDGEIPKGLPKTGELPPIVFFGVGACIIYAGIRLNRNKAKQ</sequence>
<feature type="chain" id="PRO_5039253394" evidence="3">
    <location>
        <begin position="21"/>
        <end position="301"/>
    </location>
</feature>
<name>A0A1B1YD13_THEST</name>
<dbReference type="OrthoDB" id="2083432at2"/>
<evidence type="ECO:0000256" key="2">
    <source>
        <dbReference type="SAM" id="Phobius"/>
    </source>
</evidence>
<feature type="compositionally biased region" description="Pro residues" evidence="1">
    <location>
        <begin position="183"/>
        <end position="192"/>
    </location>
</feature>
<keyword evidence="2" id="KW-0472">Membrane</keyword>
<evidence type="ECO:0000313" key="5">
    <source>
        <dbReference type="Proteomes" id="UP000092971"/>
    </source>
</evidence>
<dbReference type="EMBL" id="CP014672">
    <property type="protein sequence ID" value="ANW98663.1"/>
    <property type="molecule type" value="Genomic_DNA"/>
</dbReference>
<keyword evidence="2" id="KW-0812">Transmembrane</keyword>
<gene>
    <name evidence="4" type="ORF">CSTERTH_06275</name>
</gene>
<feature type="signal peptide" evidence="3">
    <location>
        <begin position="1"/>
        <end position="20"/>
    </location>
</feature>
<dbReference type="Proteomes" id="UP000092971">
    <property type="component" value="Chromosome"/>
</dbReference>
<proteinExistence type="predicted"/>
<feature type="transmembrane region" description="Helical" evidence="2">
    <location>
        <begin position="275"/>
        <end position="292"/>
    </location>
</feature>
<keyword evidence="2" id="KW-1133">Transmembrane helix</keyword>
<dbReference type="RefSeq" id="WP_015358999.1">
    <property type="nucleotide sequence ID" value="NZ_CP014672.1"/>
</dbReference>
<reference evidence="4 5" key="1">
    <citation type="submission" date="2016-02" db="EMBL/GenBank/DDBJ databases">
        <title>Comparison of Clostridium stercorarium subspecies using comparative genomics and transcriptomics.</title>
        <authorList>
            <person name="Schellenberg J."/>
            <person name="Thallinger G."/>
            <person name="Levin D.B."/>
            <person name="Zhang X."/>
            <person name="Alvare G."/>
            <person name="Fristensky B."/>
            <person name="Sparling R."/>
        </authorList>
    </citation>
    <scope>NUCLEOTIDE SEQUENCE [LARGE SCALE GENOMIC DNA]</scope>
    <source>
        <strain evidence="4 5">DSM 2910</strain>
    </source>
</reference>
<keyword evidence="3" id="KW-0732">Signal</keyword>
<evidence type="ECO:0000256" key="3">
    <source>
        <dbReference type="SAM" id="SignalP"/>
    </source>
</evidence>
<evidence type="ECO:0000313" key="4">
    <source>
        <dbReference type="EMBL" id="ANW98663.1"/>
    </source>
</evidence>